<gene>
    <name evidence="1" type="ORF">MERR_LOCUS12914</name>
    <name evidence="2" type="ORF">MERR_LOCUS25430</name>
</gene>
<sequence length="185" mass="21259">MDSLEHYVTAQLKVFCCRHLRIRTIKEYQRHSLETIYQEPSILQLFKPVLLALSDTNFATSFTNKLHSLNTRNFPANVPQKVSFHGRNWETNPFLSIITRHARDLTAQSLQPQFIMSLPLCQQQLSCSLTNRLTEYTPQILPDCGSCSATWKYTPAGVGEWLGLLWMEKKPEEKLLPPPADLPKC</sequence>
<dbReference type="EMBL" id="CACVBM020001189">
    <property type="protein sequence ID" value="CAA7038195.1"/>
    <property type="molecule type" value="Genomic_DNA"/>
</dbReference>
<name>A0A6D2IBQ7_9BRAS</name>
<reference evidence="1 3" key="1">
    <citation type="submission" date="2020-01" db="EMBL/GenBank/DDBJ databases">
        <authorList>
            <person name="Mishra B."/>
        </authorList>
    </citation>
    <scope>NUCLEOTIDE SEQUENCE [LARGE SCALE GENOMIC DNA]</scope>
</reference>
<dbReference type="Proteomes" id="UP000467841">
    <property type="component" value="Unassembled WGS sequence"/>
</dbReference>
<evidence type="ECO:0000313" key="1">
    <source>
        <dbReference type="EMBL" id="CAA7025679.1"/>
    </source>
</evidence>
<dbReference type="EMBL" id="CACVBM020001032">
    <property type="protein sequence ID" value="CAA7025679.1"/>
    <property type="molecule type" value="Genomic_DNA"/>
</dbReference>
<evidence type="ECO:0000313" key="2">
    <source>
        <dbReference type="EMBL" id="CAA7038195.1"/>
    </source>
</evidence>
<keyword evidence="3" id="KW-1185">Reference proteome</keyword>
<proteinExistence type="predicted"/>
<dbReference type="AlphaFoldDB" id="A0A6D2IBQ7"/>
<organism evidence="1 3">
    <name type="scientific">Microthlaspi erraticum</name>
    <dbReference type="NCBI Taxonomy" id="1685480"/>
    <lineage>
        <taxon>Eukaryota</taxon>
        <taxon>Viridiplantae</taxon>
        <taxon>Streptophyta</taxon>
        <taxon>Embryophyta</taxon>
        <taxon>Tracheophyta</taxon>
        <taxon>Spermatophyta</taxon>
        <taxon>Magnoliopsida</taxon>
        <taxon>eudicotyledons</taxon>
        <taxon>Gunneridae</taxon>
        <taxon>Pentapetalae</taxon>
        <taxon>rosids</taxon>
        <taxon>malvids</taxon>
        <taxon>Brassicales</taxon>
        <taxon>Brassicaceae</taxon>
        <taxon>Coluteocarpeae</taxon>
        <taxon>Microthlaspi</taxon>
    </lineage>
</organism>
<protein>
    <submittedName>
        <fullName evidence="1">Uncharacterized protein</fullName>
    </submittedName>
</protein>
<accession>A0A6D2IBQ7</accession>
<evidence type="ECO:0000313" key="3">
    <source>
        <dbReference type="Proteomes" id="UP000467841"/>
    </source>
</evidence>